<gene>
    <name evidence="2" type="ORF">NZ698_06845</name>
</gene>
<dbReference type="EMBL" id="JAOTEM010000001">
    <property type="protein sequence ID" value="MCU7616908.1"/>
    <property type="molecule type" value="Genomic_DNA"/>
</dbReference>
<organism evidence="2 3">
    <name type="scientific">Chryseobacterium edaphi</name>
    <dbReference type="NCBI Taxonomy" id="2976532"/>
    <lineage>
        <taxon>Bacteria</taxon>
        <taxon>Pseudomonadati</taxon>
        <taxon>Bacteroidota</taxon>
        <taxon>Flavobacteriia</taxon>
        <taxon>Flavobacteriales</taxon>
        <taxon>Weeksellaceae</taxon>
        <taxon>Chryseobacterium group</taxon>
        <taxon>Chryseobacterium</taxon>
    </lineage>
</organism>
<proteinExistence type="predicted"/>
<dbReference type="Pfam" id="PF14302">
    <property type="entry name" value="DUF4377"/>
    <property type="match status" value="1"/>
</dbReference>
<reference evidence="3" key="1">
    <citation type="submission" date="2023-07" db="EMBL/GenBank/DDBJ databases">
        <title>Chryseobacterium sp. strain PBS4-4 Genome sequencing and assembly.</title>
        <authorList>
            <person name="Jung Y."/>
        </authorList>
    </citation>
    <scope>NUCLEOTIDE SEQUENCE [LARGE SCALE GENOMIC DNA]</scope>
    <source>
        <strain evidence="3">PBS4-4</strain>
    </source>
</reference>
<keyword evidence="3" id="KW-1185">Reference proteome</keyword>
<protein>
    <submittedName>
        <fullName evidence="2">DUF4377 domain-containing protein</fullName>
    </submittedName>
</protein>
<evidence type="ECO:0000313" key="3">
    <source>
        <dbReference type="Proteomes" id="UP001208649"/>
    </source>
</evidence>
<dbReference type="Proteomes" id="UP001208649">
    <property type="component" value="Unassembled WGS sequence"/>
</dbReference>
<dbReference type="InterPro" id="IPR025485">
    <property type="entry name" value="DUF4377"/>
</dbReference>
<evidence type="ECO:0000259" key="1">
    <source>
        <dbReference type="Pfam" id="PF14302"/>
    </source>
</evidence>
<name>A0ABT2W3X7_9FLAO</name>
<dbReference type="RefSeq" id="WP_263002330.1">
    <property type="nucleotide sequence ID" value="NZ_JAOTEM010000001.1"/>
</dbReference>
<feature type="domain" description="DUF4377" evidence="1">
    <location>
        <begin position="37"/>
        <end position="110"/>
    </location>
</feature>
<evidence type="ECO:0000313" key="2">
    <source>
        <dbReference type="EMBL" id="MCU7616908.1"/>
    </source>
</evidence>
<comment type="caution">
    <text evidence="2">The sequence shown here is derived from an EMBL/GenBank/DDBJ whole genome shotgun (WGS) entry which is preliminary data.</text>
</comment>
<sequence>MKNILKIVSYTFAMTFLMIQCKPMPNSTSGDEKTFIIASQAVDCTGVAPMKCLQVKEKESDSWGNFYSNIEGFTYEPGFEYVLKVKTEKIENPPMDGSSIKYTLVQQVSKTKK</sequence>
<accession>A0ABT2W3X7</accession>